<proteinExistence type="predicted"/>
<reference evidence="1" key="2">
    <citation type="submission" date="2020-09" db="EMBL/GenBank/DDBJ databases">
        <authorList>
            <person name="Sun Q."/>
            <person name="Ohkuma M."/>
        </authorList>
    </citation>
    <scope>NUCLEOTIDE SEQUENCE</scope>
    <source>
        <strain evidence="1">JCM 3131</strain>
    </source>
</reference>
<sequence>MSAEHVSERLIGRYVRGDTGIAADEVWALEARTGLRDHGPAVPLDADVGRGAGSR</sequence>
<comment type="caution">
    <text evidence="1">The sequence shown here is derived from an EMBL/GenBank/DDBJ whole genome shotgun (WGS) entry which is preliminary data.</text>
</comment>
<protein>
    <submittedName>
        <fullName evidence="1">Uncharacterized protein</fullName>
    </submittedName>
</protein>
<dbReference type="Proteomes" id="UP000620156">
    <property type="component" value="Unassembled WGS sequence"/>
</dbReference>
<accession>A0A918EY23</accession>
<evidence type="ECO:0000313" key="1">
    <source>
        <dbReference type="EMBL" id="GGQ88995.1"/>
    </source>
</evidence>
<dbReference type="AlphaFoldDB" id="A0A918EY23"/>
<keyword evidence="2" id="KW-1185">Reference proteome</keyword>
<organism evidence="1 2">
    <name type="scientific">Streptomyces ruber</name>
    <dbReference type="NCBI Taxonomy" id="83378"/>
    <lineage>
        <taxon>Bacteria</taxon>
        <taxon>Bacillati</taxon>
        <taxon>Actinomycetota</taxon>
        <taxon>Actinomycetes</taxon>
        <taxon>Kitasatosporales</taxon>
        <taxon>Streptomycetaceae</taxon>
        <taxon>Streptomyces</taxon>
    </lineage>
</organism>
<name>A0A918EY23_9ACTN</name>
<evidence type="ECO:0000313" key="2">
    <source>
        <dbReference type="Proteomes" id="UP000620156"/>
    </source>
</evidence>
<dbReference type="EMBL" id="BMQK01000030">
    <property type="protein sequence ID" value="GGQ88995.1"/>
    <property type="molecule type" value="Genomic_DNA"/>
</dbReference>
<gene>
    <name evidence="1" type="ORF">GCM10010145_68170</name>
</gene>
<reference evidence="1" key="1">
    <citation type="journal article" date="2014" name="Int. J. Syst. Evol. Microbiol.">
        <title>Complete genome sequence of Corynebacterium casei LMG S-19264T (=DSM 44701T), isolated from a smear-ripened cheese.</title>
        <authorList>
            <consortium name="US DOE Joint Genome Institute (JGI-PGF)"/>
            <person name="Walter F."/>
            <person name="Albersmeier A."/>
            <person name="Kalinowski J."/>
            <person name="Ruckert C."/>
        </authorList>
    </citation>
    <scope>NUCLEOTIDE SEQUENCE</scope>
    <source>
        <strain evidence="1">JCM 3131</strain>
    </source>
</reference>
<dbReference type="RefSeq" id="WP_308429852.1">
    <property type="nucleotide sequence ID" value="NZ_BMQK01000030.1"/>
</dbReference>